<evidence type="ECO:0000256" key="1">
    <source>
        <dbReference type="SAM" id="MobiDB-lite"/>
    </source>
</evidence>
<dbReference type="AlphaFoldDB" id="A0A0H5R4A1"/>
<feature type="compositionally biased region" description="Basic and acidic residues" evidence="1">
    <location>
        <begin position="173"/>
        <end position="187"/>
    </location>
</feature>
<dbReference type="EMBL" id="HACM01008593">
    <property type="protein sequence ID" value="CRZ09035.1"/>
    <property type="molecule type" value="Transcribed_RNA"/>
</dbReference>
<sequence>IFFFRAARIGLYLLNISKTGVGDVNAIQELADILVLDQTGLVNAGGALANVVDVVAGQDELVFDVGAADDGNSFGQLDVPDDFLAEEIADHEHLSVVLDRDVDGKVGVDKAHLVLESLGDAGDHVLDVGRDRADRGDRFPVAEPELGLQLLAARQQAQVDLNVVERPFQPAPRSDHDDITRLDRDLN</sequence>
<name>A0A0H5R4A1_9EUKA</name>
<reference evidence="2" key="1">
    <citation type="submission" date="2015-04" db="EMBL/GenBank/DDBJ databases">
        <title>The genome sequence of the plant pathogenic Rhizarian Plasmodiophora brassicae reveals insights in its biotrophic life cycle and the origin of chitin synthesis.</title>
        <authorList>
            <person name="Schwelm A."/>
            <person name="Fogelqvist J."/>
            <person name="Knaust A."/>
            <person name="Julke S."/>
            <person name="Lilja T."/>
            <person name="Dhandapani V."/>
            <person name="Bonilla-Rosso G."/>
            <person name="Karlsson M."/>
            <person name="Shevchenko A."/>
            <person name="Choi S.R."/>
            <person name="Kim H.G."/>
            <person name="Park J.Y."/>
            <person name="Lim Y.P."/>
            <person name="Ludwig-Muller J."/>
            <person name="Dixelius C."/>
        </authorList>
    </citation>
    <scope>NUCLEOTIDE SEQUENCE</scope>
    <source>
        <tissue evidence="2">Potato root galls</tissue>
    </source>
</reference>
<evidence type="ECO:0000313" key="2">
    <source>
        <dbReference type="EMBL" id="CRZ09035.1"/>
    </source>
</evidence>
<protein>
    <submittedName>
        <fullName evidence="2">Uncharacterized protein</fullName>
    </submittedName>
</protein>
<feature type="region of interest" description="Disordered" evidence="1">
    <location>
        <begin position="164"/>
        <end position="187"/>
    </location>
</feature>
<proteinExistence type="predicted"/>
<organism evidence="2">
    <name type="scientific">Spongospora subterranea</name>
    <dbReference type="NCBI Taxonomy" id="70186"/>
    <lineage>
        <taxon>Eukaryota</taxon>
        <taxon>Sar</taxon>
        <taxon>Rhizaria</taxon>
        <taxon>Endomyxa</taxon>
        <taxon>Phytomyxea</taxon>
        <taxon>Plasmodiophorida</taxon>
        <taxon>Plasmodiophoridae</taxon>
        <taxon>Spongospora</taxon>
    </lineage>
</organism>
<feature type="non-terminal residue" evidence="2">
    <location>
        <position position="1"/>
    </location>
</feature>
<accession>A0A0H5R4A1</accession>